<evidence type="ECO:0000313" key="7">
    <source>
        <dbReference type="EMBL" id="CAH0532257.1"/>
    </source>
</evidence>
<dbReference type="Pfam" id="PF16189">
    <property type="entry name" value="Creatinase_N_2"/>
    <property type="match status" value="1"/>
</dbReference>
<accession>A0ABM8ZPP8</accession>
<feature type="domain" description="Peptidase M24 C-terminal" evidence="6">
    <location>
        <begin position="526"/>
        <end position="586"/>
    </location>
</feature>
<dbReference type="InterPro" id="IPR032416">
    <property type="entry name" value="Peptidase_M24_C"/>
</dbReference>
<evidence type="ECO:0000313" key="8">
    <source>
        <dbReference type="Proteomes" id="UP000838672"/>
    </source>
</evidence>
<dbReference type="InterPro" id="IPR029149">
    <property type="entry name" value="Creatin/AminoP/Spt16_N"/>
</dbReference>
<dbReference type="InterPro" id="IPR000994">
    <property type="entry name" value="Pept_M24"/>
</dbReference>
<dbReference type="SUPFAM" id="SSF55920">
    <property type="entry name" value="Creatinase/aminopeptidase"/>
    <property type="match status" value="1"/>
</dbReference>
<proteinExistence type="inferred from homology"/>
<evidence type="ECO:0000256" key="1">
    <source>
        <dbReference type="ARBA" id="ARBA00008766"/>
    </source>
</evidence>
<keyword evidence="3" id="KW-0378">Hydrolase</keyword>
<evidence type="ECO:0000259" key="6">
    <source>
        <dbReference type="Pfam" id="PF16188"/>
    </source>
</evidence>
<protein>
    <recommendedName>
        <fullName evidence="9">X-Pro aminopeptidase</fullName>
    </recommendedName>
</protein>
<evidence type="ECO:0000256" key="3">
    <source>
        <dbReference type="ARBA" id="ARBA00022801"/>
    </source>
</evidence>
<dbReference type="SUPFAM" id="SSF53092">
    <property type="entry name" value="Creatinase/prolidase N-terminal domain"/>
    <property type="match status" value="2"/>
</dbReference>
<evidence type="ECO:0000256" key="2">
    <source>
        <dbReference type="ARBA" id="ARBA00022723"/>
    </source>
</evidence>
<dbReference type="RefSeq" id="WP_237464056.1">
    <property type="nucleotide sequence ID" value="NZ_CAKLDI010000001.1"/>
</dbReference>
<feature type="domain" description="Creatinase N-terminal" evidence="5">
    <location>
        <begin position="7"/>
        <end position="122"/>
    </location>
</feature>
<dbReference type="PANTHER" id="PTHR43763:SF6">
    <property type="entry name" value="XAA-PRO AMINOPEPTIDASE 1"/>
    <property type="match status" value="1"/>
</dbReference>
<dbReference type="InterPro" id="IPR000587">
    <property type="entry name" value="Creatinase_N"/>
</dbReference>
<evidence type="ECO:0000259" key="5">
    <source>
        <dbReference type="Pfam" id="PF01321"/>
    </source>
</evidence>
<dbReference type="EMBL" id="CAKLDI010000001">
    <property type="protein sequence ID" value="CAH0532257.1"/>
    <property type="molecule type" value="Genomic_DNA"/>
</dbReference>
<dbReference type="Pfam" id="PF01321">
    <property type="entry name" value="Creatinase_N"/>
    <property type="match status" value="1"/>
</dbReference>
<dbReference type="CDD" id="cd01085">
    <property type="entry name" value="APP"/>
    <property type="match status" value="1"/>
</dbReference>
<dbReference type="Proteomes" id="UP000838672">
    <property type="component" value="Unassembled WGS sequence"/>
</dbReference>
<keyword evidence="2" id="KW-0479">Metal-binding</keyword>
<feature type="domain" description="Peptidase M24" evidence="4">
    <location>
        <begin position="302"/>
        <end position="515"/>
    </location>
</feature>
<evidence type="ECO:0000259" key="4">
    <source>
        <dbReference type="Pfam" id="PF00557"/>
    </source>
</evidence>
<dbReference type="PANTHER" id="PTHR43763">
    <property type="entry name" value="XAA-PRO AMINOPEPTIDASE 1"/>
    <property type="match status" value="1"/>
</dbReference>
<organism evidence="7 8">
    <name type="scientific">Vibrio stylophorae</name>
    <dbReference type="NCBI Taxonomy" id="659351"/>
    <lineage>
        <taxon>Bacteria</taxon>
        <taxon>Pseudomonadati</taxon>
        <taxon>Pseudomonadota</taxon>
        <taxon>Gammaproteobacteria</taxon>
        <taxon>Vibrionales</taxon>
        <taxon>Vibrionaceae</taxon>
        <taxon>Vibrio</taxon>
    </lineage>
</organism>
<reference evidence="7" key="1">
    <citation type="submission" date="2021-11" db="EMBL/GenBank/DDBJ databases">
        <authorList>
            <person name="Rodrigo-Torres L."/>
            <person name="Arahal R. D."/>
            <person name="Lucena T."/>
        </authorList>
    </citation>
    <scope>NUCLEOTIDE SEQUENCE</scope>
    <source>
        <strain evidence="7">CECT 7929</strain>
    </source>
</reference>
<dbReference type="InterPro" id="IPR036005">
    <property type="entry name" value="Creatinase/aminopeptidase-like"/>
</dbReference>
<dbReference type="Gene3D" id="3.90.230.10">
    <property type="entry name" value="Creatinase/methionine aminopeptidase superfamily"/>
    <property type="match status" value="1"/>
</dbReference>
<name>A0ABM8ZPP8_9VIBR</name>
<comment type="caution">
    <text evidence="7">The sequence shown here is derived from an EMBL/GenBank/DDBJ whole genome shotgun (WGS) entry which is preliminary data.</text>
</comment>
<dbReference type="Pfam" id="PF00557">
    <property type="entry name" value="Peptidase_M24"/>
    <property type="match status" value="1"/>
</dbReference>
<evidence type="ECO:0008006" key="9">
    <source>
        <dbReference type="Google" id="ProtNLM"/>
    </source>
</evidence>
<keyword evidence="8" id="KW-1185">Reference proteome</keyword>
<gene>
    <name evidence="7" type="ORF">VST7929_00069</name>
</gene>
<dbReference type="InterPro" id="IPR050422">
    <property type="entry name" value="X-Pro_aminopeptidase_P"/>
</dbReference>
<dbReference type="InterPro" id="IPR033740">
    <property type="entry name" value="Pept_M24B"/>
</dbReference>
<comment type="similarity">
    <text evidence="1">Belongs to the peptidase M24B family.</text>
</comment>
<dbReference type="Gene3D" id="3.40.350.10">
    <property type="entry name" value="Creatinase/prolidase N-terminal domain"/>
    <property type="match status" value="2"/>
</dbReference>
<sequence length="586" mass="64623">MLSASAISQLQQWLNEHQFDAFFIPHEDEYLGEYTGDDQARLAWATGFTGSAGVAILAADGMHLFVDGRYTLQAQAQSPACHQHHLIETPPLTWLSEHLAQGRIAIDPRLHSANWLEQAQKLSQFEWQSLAQNPIDQLWHDRPAANLSAVECFAERYTGQSSLSKRQQIGAQLQQSKLDAVLLTQADSIAWLLNIRGRDIPCVPVALSHALINRAGEVSWFIDPSRLPEDWQQHVGEGVQCFAPEQLAEQLAQLSGQVIGFDPQQSNAWCQQHLQAAGAQLVDYGDPCVLPKACKNEVELTGMRDCHVRDGVAMVKFLHQLDRQVADGVELNEALLSDQLWQIRQLDNSCLEPSFDTISAAGSNAAMCHYNHNNSDQPATLQQGEVYLVDSGAQYIDGTTDITRTVAIGECDAQVKRAFTLVLKGHIAIATARFPQGLTGAQLDPLARQFLWANGMDFDHGTGHGVGHRLGVHEGPQRISKAGTAELKAGMVISNEPGYYRSNGFGIRIENLEVVVPVHVDGDRPTLGFSSLTRAPIDSRLIARELMTDAEIAWLNDYHKTVWHTLSPLLDDAADRDWLAQATQAI</sequence>
<dbReference type="Pfam" id="PF16188">
    <property type="entry name" value="Peptidase_M24_C"/>
    <property type="match status" value="1"/>
</dbReference>